<reference evidence="1" key="1">
    <citation type="submission" date="2019-03" db="EMBL/GenBank/DDBJ databases">
        <title>Single cell metagenomics reveals metabolic interactions within the superorganism composed of flagellate Streblomastix strix and complex community of Bacteroidetes bacteria on its surface.</title>
        <authorList>
            <person name="Treitli S.C."/>
            <person name="Kolisko M."/>
            <person name="Husnik F."/>
            <person name="Keeling P."/>
            <person name="Hampl V."/>
        </authorList>
    </citation>
    <scope>NUCLEOTIDE SEQUENCE</scope>
    <source>
        <strain evidence="1">STM</strain>
    </source>
</reference>
<dbReference type="Gene3D" id="2.60.120.260">
    <property type="entry name" value="Galactose-binding domain-like"/>
    <property type="match status" value="1"/>
</dbReference>
<feature type="non-terminal residue" evidence="1">
    <location>
        <position position="1"/>
    </location>
</feature>
<name>A0A5J4R9P8_9ZZZZ</name>
<gene>
    <name evidence="1" type="ORF">EZS27_021393</name>
</gene>
<organism evidence="1">
    <name type="scientific">termite gut metagenome</name>
    <dbReference type="NCBI Taxonomy" id="433724"/>
    <lineage>
        <taxon>unclassified sequences</taxon>
        <taxon>metagenomes</taxon>
        <taxon>organismal metagenomes</taxon>
    </lineage>
</organism>
<evidence type="ECO:0000313" key="1">
    <source>
        <dbReference type="EMBL" id="KAA6329830.1"/>
    </source>
</evidence>
<evidence type="ECO:0008006" key="2">
    <source>
        <dbReference type="Google" id="ProtNLM"/>
    </source>
</evidence>
<sequence length="233" mass="26899">GYYCGTQTYEIFYQTDKVMALRVNNTAEGQDWVFVYCLEELNIPGSVEPPIVKEPKAVPLFEDFESPVPSVIFEQQDMGSKSGISDNPRFTDNPSNKVYRYEKSQNPSSNISFTALDYKFDLFKQNKVTVKVFIPSENDFITKWDKEDWAPSAELMPRLVIKLYDSSLSAPWESSTELAQDIDLDQLDKWVELEYDFSKAADNTDYDKIVIQFGQEGHYGTGIFYFDDFKFSE</sequence>
<accession>A0A5J4R9P8</accession>
<comment type="caution">
    <text evidence="1">The sequence shown here is derived from an EMBL/GenBank/DDBJ whole genome shotgun (WGS) entry which is preliminary data.</text>
</comment>
<dbReference type="AlphaFoldDB" id="A0A5J4R9P8"/>
<dbReference type="EMBL" id="SNRY01001589">
    <property type="protein sequence ID" value="KAA6329830.1"/>
    <property type="molecule type" value="Genomic_DNA"/>
</dbReference>
<protein>
    <recommendedName>
        <fullName evidence="2">Carbohydrate metabolism domain-containing protein</fullName>
    </recommendedName>
</protein>
<proteinExistence type="predicted"/>